<dbReference type="Pfam" id="PF00289">
    <property type="entry name" value="Biotin_carb_N"/>
    <property type="match status" value="1"/>
</dbReference>
<dbReference type="InterPro" id="IPR005479">
    <property type="entry name" value="CPAse_ATP-bd"/>
</dbReference>
<dbReference type="SUPFAM" id="SSF51230">
    <property type="entry name" value="Single hybrid motif"/>
    <property type="match status" value="1"/>
</dbReference>
<evidence type="ECO:0000256" key="3">
    <source>
        <dbReference type="ARBA" id="ARBA00013050"/>
    </source>
</evidence>
<dbReference type="Gene3D" id="2.40.50.100">
    <property type="match status" value="1"/>
</dbReference>
<dbReference type="InterPro" id="IPR000089">
    <property type="entry name" value="Biotin_lipoyl"/>
</dbReference>
<evidence type="ECO:0000256" key="12">
    <source>
        <dbReference type="ARBA" id="ARBA00023267"/>
    </source>
</evidence>
<dbReference type="EC" id="6.4.1.3" evidence="3"/>
<evidence type="ECO:0000256" key="14">
    <source>
        <dbReference type="PROSITE-ProRule" id="PRU00409"/>
    </source>
</evidence>
<dbReference type="InterPro" id="IPR011053">
    <property type="entry name" value="Single_hybrid_motif"/>
</dbReference>
<evidence type="ECO:0000313" key="19">
    <source>
        <dbReference type="EMBL" id="SMF66157.1"/>
    </source>
</evidence>
<evidence type="ECO:0000256" key="11">
    <source>
        <dbReference type="ARBA" id="ARBA00023211"/>
    </source>
</evidence>
<dbReference type="PROSITE" id="PS50975">
    <property type="entry name" value="ATP_GRASP"/>
    <property type="match status" value="1"/>
</dbReference>
<feature type="domain" description="Lipoyl-binding" evidence="16">
    <location>
        <begin position="637"/>
        <end position="716"/>
    </location>
</feature>
<comment type="cofactor">
    <cofactor evidence="1">
        <name>biotin</name>
        <dbReference type="ChEBI" id="CHEBI:57586"/>
    </cofactor>
</comment>
<dbReference type="InterPro" id="IPR005481">
    <property type="entry name" value="BC-like_N"/>
</dbReference>
<keyword evidence="7 14" id="KW-0067">ATP-binding</keyword>
<keyword evidence="5" id="KW-0479">Metal-binding</keyword>
<name>A0A1X7G940_9SPHN</name>
<protein>
    <recommendedName>
        <fullName evidence="3">propionyl-CoA carboxylase</fullName>
        <ecNumber evidence="3">6.4.1.3</ecNumber>
    </recommendedName>
</protein>
<evidence type="ECO:0000256" key="2">
    <source>
        <dbReference type="ARBA" id="ARBA00005060"/>
    </source>
</evidence>
<dbReference type="SMART" id="SM00878">
    <property type="entry name" value="Biotin_carb_C"/>
    <property type="match status" value="1"/>
</dbReference>
<dbReference type="Proteomes" id="UP000192934">
    <property type="component" value="Chromosome I"/>
</dbReference>
<keyword evidence="9" id="KW-0442">Lipid degradation</keyword>
<dbReference type="GO" id="GO:0004658">
    <property type="term" value="F:propionyl-CoA carboxylase activity"/>
    <property type="evidence" value="ECO:0007669"/>
    <property type="project" value="UniProtKB-EC"/>
</dbReference>
<dbReference type="FunFam" id="3.40.50.20:FF:000010">
    <property type="entry name" value="Propionyl-CoA carboxylase subunit alpha"/>
    <property type="match status" value="1"/>
</dbReference>
<dbReference type="PROSITE" id="PS50968">
    <property type="entry name" value="BIOTINYL_LIPOYL"/>
    <property type="match status" value="1"/>
</dbReference>
<evidence type="ECO:0000256" key="5">
    <source>
        <dbReference type="ARBA" id="ARBA00022723"/>
    </source>
</evidence>
<dbReference type="Gene3D" id="3.30.470.20">
    <property type="entry name" value="ATP-grasp fold, B domain"/>
    <property type="match status" value="2"/>
</dbReference>
<dbReference type="Pfam" id="PF02786">
    <property type="entry name" value="CPSase_L_D2"/>
    <property type="match status" value="1"/>
</dbReference>
<dbReference type="GO" id="GO:0046872">
    <property type="term" value="F:metal ion binding"/>
    <property type="evidence" value="ECO:0007669"/>
    <property type="project" value="UniProtKB-KW"/>
</dbReference>
<dbReference type="SUPFAM" id="SSF52440">
    <property type="entry name" value="PreATP-grasp domain"/>
    <property type="match status" value="1"/>
</dbReference>
<dbReference type="InterPro" id="IPR005482">
    <property type="entry name" value="Biotin_COase_C"/>
</dbReference>
<keyword evidence="12" id="KW-0092">Biotin</keyword>
<dbReference type="PANTHER" id="PTHR18866:SF33">
    <property type="entry name" value="METHYLCROTONOYL-COA CARBOXYLASE SUBUNIT ALPHA, MITOCHONDRIAL-RELATED"/>
    <property type="match status" value="1"/>
</dbReference>
<dbReference type="FunFam" id="2.40.50.100:FF:000003">
    <property type="entry name" value="Acetyl-CoA carboxylase biotin carboxyl carrier protein"/>
    <property type="match status" value="1"/>
</dbReference>
<keyword evidence="4" id="KW-0436">Ligase</keyword>
<dbReference type="SUPFAM" id="SSF51246">
    <property type="entry name" value="Rudiment single hybrid motif"/>
    <property type="match status" value="1"/>
</dbReference>
<dbReference type="InterPro" id="IPR011054">
    <property type="entry name" value="Rudment_hybrid_motif"/>
</dbReference>
<evidence type="ECO:0000256" key="7">
    <source>
        <dbReference type="ARBA" id="ARBA00022840"/>
    </source>
</evidence>
<evidence type="ECO:0000256" key="15">
    <source>
        <dbReference type="SAM" id="MobiDB-lite"/>
    </source>
</evidence>
<dbReference type="InterPro" id="IPR016185">
    <property type="entry name" value="PreATP-grasp_dom_sf"/>
</dbReference>
<dbReference type="EMBL" id="LT840185">
    <property type="protein sequence ID" value="SMF66157.1"/>
    <property type="molecule type" value="Genomic_DNA"/>
</dbReference>
<dbReference type="Pfam" id="PF00364">
    <property type="entry name" value="Biotin_lipoyl"/>
    <property type="match status" value="1"/>
</dbReference>
<keyword evidence="6 14" id="KW-0547">Nucleotide-binding</keyword>
<dbReference type="RefSeq" id="WP_085218111.1">
    <property type="nucleotide sequence ID" value="NZ_LT840185.1"/>
</dbReference>
<feature type="region of interest" description="Disordered" evidence="15">
    <location>
        <begin position="355"/>
        <end position="423"/>
    </location>
</feature>
<dbReference type="Pfam" id="PF02785">
    <property type="entry name" value="Biotin_carb_C"/>
    <property type="match status" value="1"/>
</dbReference>
<dbReference type="PROSITE" id="PS50979">
    <property type="entry name" value="BC"/>
    <property type="match status" value="1"/>
</dbReference>
<dbReference type="PROSITE" id="PS00866">
    <property type="entry name" value="CPSASE_1"/>
    <property type="match status" value="1"/>
</dbReference>
<evidence type="ECO:0000256" key="13">
    <source>
        <dbReference type="ARBA" id="ARBA00049495"/>
    </source>
</evidence>
<dbReference type="GO" id="GO:0016042">
    <property type="term" value="P:lipid catabolic process"/>
    <property type="evidence" value="ECO:0007669"/>
    <property type="project" value="UniProtKB-KW"/>
</dbReference>
<evidence type="ECO:0000256" key="8">
    <source>
        <dbReference type="ARBA" id="ARBA00022842"/>
    </source>
</evidence>
<evidence type="ECO:0000256" key="10">
    <source>
        <dbReference type="ARBA" id="ARBA00023098"/>
    </source>
</evidence>
<dbReference type="UniPathway" id="UPA00945">
    <property type="reaction ID" value="UER00908"/>
</dbReference>
<evidence type="ECO:0000313" key="20">
    <source>
        <dbReference type="Proteomes" id="UP000192934"/>
    </source>
</evidence>
<feature type="domain" description="ATP-grasp" evidence="17">
    <location>
        <begin position="120"/>
        <end position="321"/>
    </location>
</feature>
<keyword evidence="10" id="KW-0443">Lipid metabolism</keyword>
<evidence type="ECO:0000259" key="17">
    <source>
        <dbReference type="PROSITE" id="PS50975"/>
    </source>
</evidence>
<dbReference type="FunFam" id="3.30.1490.20:FF:000003">
    <property type="entry name" value="acetyl-CoA carboxylase isoform X1"/>
    <property type="match status" value="1"/>
</dbReference>
<dbReference type="Pfam" id="PF18140">
    <property type="entry name" value="PCC_BT"/>
    <property type="match status" value="1"/>
</dbReference>
<dbReference type="PROSITE" id="PS00867">
    <property type="entry name" value="CPSASE_2"/>
    <property type="match status" value="1"/>
</dbReference>
<keyword evidence="20" id="KW-1185">Reference proteome</keyword>
<dbReference type="Gene3D" id="3.30.700.30">
    <property type="match status" value="1"/>
</dbReference>
<comment type="catalytic activity">
    <reaction evidence="13">
        <text>propanoyl-CoA + hydrogencarbonate + ATP = (S)-methylmalonyl-CoA + ADP + phosphate + H(+)</text>
        <dbReference type="Rhea" id="RHEA:23720"/>
        <dbReference type="ChEBI" id="CHEBI:15378"/>
        <dbReference type="ChEBI" id="CHEBI:17544"/>
        <dbReference type="ChEBI" id="CHEBI:30616"/>
        <dbReference type="ChEBI" id="CHEBI:43474"/>
        <dbReference type="ChEBI" id="CHEBI:57327"/>
        <dbReference type="ChEBI" id="CHEBI:57392"/>
        <dbReference type="ChEBI" id="CHEBI:456216"/>
        <dbReference type="EC" id="6.4.1.3"/>
    </reaction>
    <physiologicalReaction direction="left-to-right" evidence="13">
        <dbReference type="Rhea" id="RHEA:23721"/>
    </physiologicalReaction>
</comment>
<sequence length="716" mass="76941">MFKKILIANRGEIACRVIRTARAMGIKTVAVYSDADARAPHVRLADESVRLGPPPAAESYLKAELIIDACKATGAEAVHPGYGFLSERESFAKALADAGIAFIGPPPNAIAAMGDKIESKKLAKEAGVNVVPGYLGEIADTDAAVKIASDIGYPVMMKASAGGGGKGMRLAWSEQDVREGFEATKREGLASFGDDRVFIEKFIESPRHIEIQVLGDQHGNIVYLGERECSIQRRHQKVVEEAPSPFVTPEMRKAMGEQAVALARAVGYYSAGTVELIVSGADTTGESFYFLEMNTRLQVEHPVTEEVTGLDLVEQMIRVAYGEKLAFTQDDVTLTGWAIENRVYAEDPYRGFLPSTGRLVHYRPPQTSPSRLREGPGEGLSGSGEQALPRPSAGSAVPPAQPEPRGARFNQHSQAGGEVRTRVDDGVVEGGEVSMFYDPMIAKLVTWAPTREGAIDRQIRALDAFRIDGIGHNIDFLSALMQHPRFRSGNITTGFIAEEYPEGFTGAPPSDQLIADLAVIAALIGHETDRRAGSIAGQLNGAPPAVGERVVRIAGSEHRLTVADAEGATLIRRAGEEQPHEVIGVWAPGQLRFKGSVDGREHIVQIARRGRQWRLTARGASHVVDVLPAHVAELSRHMIEKVPPDLSKFLLCPMPGLLTALHVNAGDSVEAGQPLAVVEAMKMENILRAEKAGTVKAVAAKPGDSLAVDAVIVEFE</sequence>
<dbReference type="InterPro" id="IPR001882">
    <property type="entry name" value="Biotin_BS"/>
</dbReference>
<dbReference type="InterPro" id="IPR011764">
    <property type="entry name" value="Biotin_carboxylation_dom"/>
</dbReference>
<proteinExistence type="predicted"/>
<dbReference type="OrthoDB" id="9763189at2"/>
<feature type="domain" description="Biotin carboxylation" evidence="18">
    <location>
        <begin position="1"/>
        <end position="501"/>
    </location>
</feature>
<dbReference type="PANTHER" id="PTHR18866">
    <property type="entry name" value="CARBOXYLASE:PYRUVATE/ACETYL-COA/PROPIONYL-COA CARBOXYLASE"/>
    <property type="match status" value="1"/>
</dbReference>
<comment type="pathway">
    <text evidence="2">Metabolic intermediate metabolism; propanoyl-CoA degradation; succinyl-CoA from propanoyl-CoA: step 1/3.</text>
</comment>
<evidence type="ECO:0000256" key="1">
    <source>
        <dbReference type="ARBA" id="ARBA00001953"/>
    </source>
</evidence>
<dbReference type="AlphaFoldDB" id="A0A1X7G940"/>
<evidence type="ECO:0000256" key="6">
    <source>
        <dbReference type="ARBA" id="ARBA00022741"/>
    </source>
</evidence>
<keyword evidence="8" id="KW-0460">Magnesium</keyword>
<dbReference type="InterPro" id="IPR041265">
    <property type="entry name" value="PCC_BT"/>
</dbReference>
<evidence type="ECO:0000259" key="16">
    <source>
        <dbReference type="PROSITE" id="PS50968"/>
    </source>
</evidence>
<reference evidence="20" key="1">
    <citation type="submission" date="2017-04" db="EMBL/GenBank/DDBJ databases">
        <authorList>
            <person name="Varghese N."/>
            <person name="Submissions S."/>
        </authorList>
    </citation>
    <scope>NUCLEOTIDE SEQUENCE [LARGE SCALE GENOMIC DNA]</scope>
    <source>
        <strain evidence="20">Dd16</strain>
    </source>
</reference>
<evidence type="ECO:0000256" key="9">
    <source>
        <dbReference type="ARBA" id="ARBA00022963"/>
    </source>
</evidence>
<dbReference type="GO" id="GO:0005524">
    <property type="term" value="F:ATP binding"/>
    <property type="evidence" value="ECO:0007669"/>
    <property type="project" value="UniProtKB-UniRule"/>
</dbReference>
<evidence type="ECO:0000259" key="18">
    <source>
        <dbReference type="PROSITE" id="PS50979"/>
    </source>
</evidence>
<dbReference type="InterPro" id="IPR050856">
    <property type="entry name" value="Biotin_carboxylase_complex"/>
</dbReference>
<dbReference type="PROSITE" id="PS00188">
    <property type="entry name" value="BIOTIN"/>
    <property type="match status" value="1"/>
</dbReference>
<accession>A0A1X7G940</accession>
<gene>
    <name evidence="19" type="ORF">SAMN06295910_1370</name>
</gene>
<dbReference type="STRING" id="941907.SAMN06295910_1370"/>
<keyword evidence="11" id="KW-0464">Manganese</keyword>
<evidence type="ECO:0000256" key="4">
    <source>
        <dbReference type="ARBA" id="ARBA00022598"/>
    </source>
</evidence>
<organism evidence="19 20">
    <name type="scientific">Allosphingosinicella indica</name>
    <dbReference type="NCBI Taxonomy" id="941907"/>
    <lineage>
        <taxon>Bacteria</taxon>
        <taxon>Pseudomonadati</taxon>
        <taxon>Pseudomonadota</taxon>
        <taxon>Alphaproteobacteria</taxon>
        <taxon>Sphingomonadales</taxon>
        <taxon>Sphingomonadaceae</taxon>
        <taxon>Allosphingosinicella</taxon>
    </lineage>
</organism>
<dbReference type="CDD" id="cd06850">
    <property type="entry name" value="biotinyl_domain"/>
    <property type="match status" value="1"/>
</dbReference>
<dbReference type="SUPFAM" id="SSF56059">
    <property type="entry name" value="Glutathione synthetase ATP-binding domain-like"/>
    <property type="match status" value="1"/>
</dbReference>
<dbReference type="InterPro" id="IPR011761">
    <property type="entry name" value="ATP-grasp"/>
</dbReference>